<dbReference type="EMBL" id="LN614827">
    <property type="protein sequence ID" value="CEG58170.1"/>
    <property type="molecule type" value="Genomic_DNA"/>
</dbReference>
<evidence type="ECO:0000313" key="2">
    <source>
        <dbReference type="Proteomes" id="UP000032430"/>
    </source>
</evidence>
<dbReference type="Proteomes" id="UP000032430">
    <property type="component" value="Chromosome I"/>
</dbReference>
<proteinExistence type="predicted"/>
<gene>
    <name evidence="1" type="ORF">LFA_4026</name>
</gene>
<dbReference type="AlphaFoldDB" id="A0A098G9K6"/>
<protein>
    <submittedName>
        <fullName evidence="1">Uncharacterized protein</fullName>
    </submittedName>
</protein>
<reference evidence="2" key="1">
    <citation type="submission" date="2014-09" db="EMBL/GenBank/DDBJ databases">
        <authorList>
            <person name="Gomez-Valero L."/>
        </authorList>
    </citation>
    <scope>NUCLEOTIDE SEQUENCE [LARGE SCALE GENOMIC DNA]</scope>
    <source>
        <strain evidence="2">ATCC700992</strain>
    </source>
</reference>
<keyword evidence="2" id="KW-1185">Reference proteome</keyword>
<organism evidence="1 2">
    <name type="scientific">Legionella fallonii LLAP-10</name>
    <dbReference type="NCBI Taxonomy" id="1212491"/>
    <lineage>
        <taxon>Bacteria</taxon>
        <taxon>Pseudomonadati</taxon>
        <taxon>Pseudomonadota</taxon>
        <taxon>Gammaproteobacteria</taxon>
        <taxon>Legionellales</taxon>
        <taxon>Legionellaceae</taxon>
        <taxon>Legionella</taxon>
    </lineage>
</organism>
<accession>A0A098G9K6</accession>
<dbReference type="KEGG" id="lfa:LFA_4026"/>
<name>A0A098G9K6_9GAMM</name>
<dbReference type="HOGENOM" id="CLU_3272158_0_0_6"/>
<evidence type="ECO:0000313" key="1">
    <source>
        <dbReference type="EMBL" id="CEG58170.1"/>
    </source>
</evidence>
<sequence length="41" mass="4655">MIVERLDQVLIGFFDLDSIAAITLLIKCWSMNGPFLIERAT</sequence>